<dbReference type="InterPro" id="IPR011764">
    <property type="entry name" value="Biotin_carboxylation_dom"/>
</dbReference>
<dbReference type="SUPFAM" id="SSF51246">
    <property type="entry name" value="Rudiment single hybrid motif"/>
    <property type="match status" value="1"/>
</dbReference>
<dbReference type="PANTHER" id="PTHR48095">
    <property type="entry name" value="PYRUVATE CARBOXYLASE SUBUNIT A"/>
    <property type="match status" value="1"/>
</dbReference>
<keyword evidence="5 7" id="KW-0067">ATP-binding</keyword>
<evidence type="ECO:0000256" key="1">
    <source>
        <dbReference type="ARBA" id="ARBA00003761"/>
    </source>
</evidence>
<dbReference type="EMBL" id="QRYC01000012">
    <property type="protein sequence ID" value="RGU56150.1"/>
    <property type="molecule type" value="Genomic_DNA"/>
</dbReference>
<evidence type="ECO:0000256" key="2">
    <source>
        <dbReference type="ARBA" id="ARBA00013263"/>
    </source>
</evidence>
<comment type="function">
    <text evidence="1">This protein is a component of the acetyl coenzyme A carboxylase complex; first, biotin carboxylase catalyzes the carboxylation of the carrier protein and then the transcarboxylase transfers the carboxyl group to form malonyl-CoA.</text>
</comment>
<dbReference type="PROSITE" id="PS00867">
    <property type="entry name" value="CPSASE_2"/>
    <property type="match status" value="1"/>
</dbReference>
<dbReference type="PROSITE" id="PS50979">
    <property type="entry name" value="BC"/>
    <property type="match status" value="1"/>
</dbReference>
<comment type="caution">
    <text evidence="12">The sequence shown here is derived from an EMBL/GenBank/DDBJ whole genome shotgun (WGS) entry which is preliminary data.</text>
</comment>
<dbReference type="InterPro" id="IPR005481">
    <property type="entry name" value="BC-like_N"/>
</dbReference>
<evidence type="ECO:0000313" key="17">
    <source>
        <dbReference type="Proteomes" id="UP000284434"/>
    </source>
</evidence>
<dbReference type="GO" id="GO:0005524">
    <property type="term" value="F:ATP binding"/>
    <property type="evidence" value="ECO:0007669"/>
    <property type="project" value="UniProtKB-UniRule"/>
</dbReference>
<dbReference type="Proteomes" id="UP001212263">
    <property type="component" value="Unassembled WGS sequence"/>
</dbReference>
<dbReference type="EMBL" id="JAKNDN010000017">
    <property type="protein sequence ID" value="MCG4960120.1"/>
    <property type="molecule type" value="Genomic_DNA"/>
</dbReference>
<dbReference type="InterPro" id="IPR005479">
    <property type="entry name" value="CPAse_ATP-bd"/>
</dbReference>
<evidence type="ECO:0000259" key="8">
    <source>
        <dbReference type="PROSITE" id="PS50975"/>
    </source>
</evidence>
<dbReference type="SUPFAM" id="SSF52440">
    <property type="entry name" value="PreATP-grasp domain"/>
    <property type="match status" value="1"/>
</dbReference>
<dbReference type="InterPro" id="IPR011054">
    <property type="entry name" value="Rudment_hybrid_motif"/>
</dbReference>
<reference evidence="10" key="2">
    <citation type="submission" date="2022-01" db="EMBL/GenBank/DDBJ databases">
        <title>Collection of gut derived symbiotic bacterial strains cultured from healthy donors.</title>
        <authorList>
            <person name="Lin H."/>
            <person name="Kohout C."/>
            <person name="Waligurski E."/>
            <person name="Pamer E.G."/>
        </authorList>
    </citation>
    <scope>NUCLEOTIDE SEQUENCE</scope>
    <source>
        <strain evidence="10">DFI.1.149</strain>
    </source>
</reference>
<dbReference type="SUPFAM" id="SSF56059">
    <property type="entry name" value="Glutathione synthetase ATP-binding domain-like"/>
    <property type="match status" value="1"/>
</dbReference>
<dbReference type="Proteomes" id="UP000283426">
    <property type="component" value="Unassembled WGS sequence"/>
</dbReference>
<dbReference type="GO" id="GO:0046872">
    <property type="term" value="F:metal ion binding"/>
    <property type="evidence" value="ECO:0007669"/>
    <property type="project" value="InterPro"/>
</dbReference>
<evidence type="ECO:0000313" key="11">
    <source>
        <dbReference type="EMBL" id="MDB9224209.1"/>
    </source>
</evidence>
<organism evidence="12 16">
    <name type="scientific">Odoribacter splanchnicus</name>
    <dbReference type="NCBI Taxonomy" id="28118"/>
    <lineage>
        <taxon>Bacteria</taxon>
        <taxon>Pseudomonadati</taxon>
        <taxon>Bacteroidota</taxon>
        <taxon>Bacteroidia</taxon>
        <taxon>Bacteroidales</taxon>
        <taxon>Odoribacteraceae</taxon>
        <taxon>Odoribacter</taxon>
    </lineage>
</organism>
<evidence type="ECO:0000313" key="16">
    <source>
        <dbReference type="Proteomes" id="UP000284243"/>
    </source>
</evidence>
<dbReference type="InterPro" id="IPR016185">
    <property type="entry name" value="PreATP-grasp_dom_sf"/>
</dbReference>
<dbReference type="SMART" id="SM00878">
    <property type="entry name" value="Biotin_carb_C"/>
    <property type="match status" value="1"/>
</dbReference>
<dbReference type="FunFam" id="3.30.1490.20:FF:000003">
    <property type="entry name" value="acetyl-CoA carboxylase isoform X1"/>
    <property type="match status" value="1"/>
</dbReference>
<reference evidence="15 16" key="1">
    <citation type="submission" date="2018-08" db="EMBL/GenBank/DDBJ databases">
        <title>A genome reference for cultivated species of the human gut microbiota.</title>
        <authorList>
            <person name="Zou Y."/>
            <person name="Xue W."/>
            <person name="Luo G."/>
        </authorList>
    </citation>
    <scope>NUCLEOTIDE SEQUENCE [LARGE SCALE GENOMIC DNA]</scope>
    <source>
        <strain evidence="13 15">AF14-6AC</strain>
        <strain evidence="12 16">AF16-14</strain>
        <strain evidence="14 17">OF03-11</strain>
    </source>
</reference>
<sequence>MIKSVLIANRGEIAIRIARTARRMGIKTYVVRTAKEPEAVYLSAADAVINFPETDGNIPEFLDIDRLVGLAREYKIDSLHPGYGYLSENAELAERCRDNGIVFIGPSPEVIRLMGDKVAAKGIAAQSGVPMLGASQGAVHTLDEARKIAKRLGYPVIIKAVSGGGGRGMRIVHHQDELEQLYKIATAEAQVAFNDPSVFIEKYLENPKHIEFQIVADNYGNVVHLGERECSIQRKHQKLMEEAPSPALDERLRKKMAAAAVSLAKQAGYQSLGTVEFLLDHQKHFYFMEMNTRIQVEHPVTEEITGIDLVELQFNIAAGRKLPLRQSQIHLNGWSIECRINAEDVQAGFSPSIGVIRQLRLPQGNHIRIETGIAPGSEITPFFDSMVAKLIVTGDTREQAIERTLSALERFHVKGIRTTIPFCKAVLHNETYRNGDFDTSFIETRLHSTVWREPHEELLAALFAVYTYTHENTPEIGPDTQIDPWVLNKRIRNL</sequence>
<evidence type="ECO:0000313" key="10">
    <source>
        <dbReference type="EMBL" id="MCG4960120.1"/>
    </source>
</evidence>
<dbReference type="AlphaFoldDB" id="A0A3D1UFW3"/>
<evidence type="ECO:0000256" key="5">
    <source>
        <dbReference type="ARBA" id="ARBA00022840"/>
    </source>
</evidence>
<dbReference type="GO" id="GO:0004075">
    <property type="term" value="F:biotin carboxylase activity"/>
    <property type="evidence" value="ECO:0007669"/>
    <property type="project" value="UniProtKB-EC"/>
</dbReference>
<gene>
    <name evidence="13" type="ORF">DWW24_05290</name>
    <name evidence="12" type="ORF">DWW57_10360</name>
    <name evidence="14" type="ORF">DXA53_14250</name>
    <name evidence="10" type="ORF">L0P03_09690</name>
    <name evidence="11" type="ORF">PN645_14505</name>
</gene>
<proteinExistence type="predicted"/>
<dbReference type="RefSeq" id="WP_022160230.1">
    <property type="nucleotide sequence ID" value="NZ_JABWDG010000001.1"/>
</dbReference>
<dbReference type="Pfam" id="PF02786">
    <property type="entry name" value="CPSase_L_D2"/>
    <property type="match status" value="1"/>
</dbReference>
<dbReference type="EC" id="6.3.4.14" evidence="2"/>
<evidence type="ECO:0000313" key="13">
    <source>
        <dbReference type="EMBL" id="RGV28647.1"/>
    </source>
</evidence>
<dbReference type="Proteomes" id="UP000284243">
    <property type="component" value="Unassembled WGS sequence"/>
</dbReference>
<evidence type="ECO:0000256" key="6">
    <source>
        <dbReference type="ARBA" id="ARBA00048600"/>
    </source>
</evidence>
<keyword evidence="4 7" id="KW-0547">Nucleotide-binding</keyword>
<evidence type="ECO:0000313" key="14">
    <source>
        <dbReference type="EMBL" id="RGY04868.1"/>
    </source>
</evidence>
<dbReference type="Pfam" id="PF02785">
    <property type="entry name" value="Biotin_carb_C"/>
    <property type="match status" value="1"/>
</dbReference>
<feature type="domain" description="Biotin carboxylation" evidence="9">
    <location>
        <begin position="1"/>
        <end position="447"/>
    </location>
</feature>
<comment type="catalytic activity">
    <reaction evidence="6">
        <text>N(6)-biotinyl-L-lysyl-[protein] + hydrogencarbonate + ATP = N(6)-carboxybiotinyl-L-lysyl-[protein] + ADP + phosphate + H(+)</text>
        <dbReference type="Rhea" id="RHEA:13501"/>
        <dbReference type="Rhea" id="RHEA-COMP:10505"/>
        <dbReference type="Rhea" id="RHEA-COMP:10506"/>
        <dbReference type="ChEBI" id="CHEBI:15378"/>
        <dbReference type="ChEBI" id="CHEBI:17544"/>
        <dbReference type="ChEBI" id="CHEBI:30616"/>
        <dbReference type="ChEBI" id="CHEBI:43474"/>
        <dbReference type="ChEBI" id="CHEBI:83144"/>
        <dbReference type="ChEBI" id="CHEBI:83145"/>
        <dbReference type="ChEBI" id="CHEBI:456216"/>
        <dbReference type="EC" id="6.3.4.14"/>
    </reaction>
</comment>
<dbReference type="Gene3D" id="3.30.470.20">
    <property type="entry name" value="ATP-grasp fold, B domain"/>
    <property type="match status" value="1"/>
</dbReference>
<dbReference type="PROSITE" id="PS50975">
    <property type="entry name" value="ATP_GRASP"/>
    <property type="match status" value="1"/>
</dbReference>
<dbReference type="Proteomes" id="UP000284434">
    <property type="component" value="Unassembled WGS sequence"/>
</dbReference>
<dbReference type="Proteomes" id="UP001199750">
    <property type="component" value="Unassembled WGS sequence"/>
</dbReference>
<feature type="domain" description="ATP-grasp" evidence="8">
    <location>
        <begin position="121"/>
        <end position="318"/>
    </location>
</feature>
<reference evidence="11" key="3">
    <citation type="submission" date="2023-01" db="EMBL/GenBank/DDBJ databases">
        <title>Human gut microbiome strain richness.</title>
        <authorList>
            <person name="Chen-Liaw A."/>
        </authorList>
    </citation>
    <scope>NUCLEOTIDE SEQUENCE</scope>
    <source>
        <strain evidence="11">RTP21484st1_B7_RTP21484_190118</strain>
    </source>
</reference>
<dbReference type="PANTHER" id="PTHR48095:SF2">
    <property type="entry name" value="BIOTIN CARBOXYLASE, CHLOROPLASTIC"/>
    <property type="match status" value="1"/>
</dbReference>
<accession>A0A3D1UFW3</accession>
<keyword evidence="3" id="KW-0436">Ligase</keyword>
<name>A0A3D1UFW3_9BACT</name>
<dbReference type="InterPro" id="IPR051602">
    <property type="entry name" value="ACC_Biotin_Carboxylase"/>
</dbReference>
<evidence type="ECO:0000256" key="4">
    <source>
        <dbReference type="ARBA" id="ARBA00022741"/>
    </source>
</evidence>
<dbReference type="Pfam" id="PF00289">
    <property type="entry name" value="Biotin_carb_N"/>
    <property type="match status" value="1"/>
</dbReference>
<dbReference type="InterPro" id="IPR005482">
    <property type="entry name" value="Biotin_COase_C"/>
</dbReference>
<evidence type="ECO:0000313" key="12">
    <source>
        <dbReference type="EMBL" id="RGU56150.1"/>
    </source>
</evidence>
<evidence type="ECO:0000259" key="9">
    <source>
        <dbReference type="PROSITE" id="PS50979"/>
    </source>
</evidence>
<evidence type="ECO:0000256" key="7">
    <source>
        <dbReference type="PROSITE-ProRule" id="PRU00409"/>
    </source>
</evidence>
<evidence type="ECO:0000256" key="3">
    <source>
        <dbReference type="ARBA" id="ARBA00022598"/>
    </source>
</evidence>
<evidence type="ECO:0000313" key="15">
    <source>
        <dbReference type="Proteomes" id="UP000283426"/>
    </source>
</evidence>
<dbReference type="EMBL" id="QSCO01000021">
    <property type="protein sequence ID" value="RGY04868.1"/>
    <property type="molecule type" value="Genomic_DNA"/>
</dbReference>
<dbReference type="EMBL" id="JAQMRD010000021">
    <property type="protein sequence ID" value="MDB9224209.1"/>
    <property type="molecule type" value="Genomic_DNA"/>
</dbReference>
<dbReference type="EMBL" id="QRYW01000008">
    <property type="protein sequence ID" value="RGV28647.1"/>
    <property type="molecule type" value="Genomic_DNA"/>
</dbReference>
<protein>
    <recommendedName>
        <fullName evidence="2">biotin carboxylase</fullName>
        <ecNumber evidence="2">6.3.4.14</ecNumber>
    </recommendedName>
</protein>
<dbReference type="InterPro" id="IPR011761">
    <property type="entry name" value="ATP-grasp"/>
</dbReference>